<organism evidence="1 2">
    <name type="scientific">Ixodes persulcatus</name>
    <name type="common">Taiga tick</name>
    <dbReference type="NCBI Taxonomy" id="34615"/>
    <lineage>
        <taxon>Eukaryota</taxon>
        <taxon>Metazoa</taxon>
        <taxon>Ecdysozoa</taxon>
        <taxon>Arthropoda</taxon>
        <taxon>Chelicerata</taxon>
        <taxon>Arachnida</taxon>
        <taxon>Acari</taxon>
        <taxon>Parasitiformes</taxon>
        <taxon>Ixodida</taxon>
        <taxon>Ixodoidea</taxon>
        <taxon>Ixodidae</taxon>
        <taxon>Ixodinae</taxon>
        <taxon>Ixodes</taxon>
    </lineage>
</organism>
<dbReference type="EMBL" id="JABSTQ010001412">
    <property type="protein sequence ID" value="KAG0444821.1"/>
    <property type="molecule type" value="Genomic_DNA"/>
</dbReference>
<dbReference type="Proteomes" id="UP000805193">
    <property type="component" value="Unassembled WGS sequence"/>
</dbReference>
<gene>
    <name evidence="1" type="ORF">HPB47_013344</name>
</gene>
<comment type="caution">
    <text evidence="1">The sequence shown here is derived from an EMBL/GenBank/DDBJ whole genome shotgun (WGS) entry which is preliminary data.</text>
</comment>
<keyword evidence="2" id="KW-1185">Reference proteome</keyword>
<evidence type="ECO:0000313" key="2">
    <source>
        <dbReference type="Proteomes" id="UP000805193"/>
    </source>
</evidence>
<name>A0AC60QYR2_IXOPE</name>
<evidence type="ECO:0000313" key="1">
    <source>
        <dbReference type="EMBL" id="KAG0444821.1"/>
    </source>
</evidence>
<reference evidence="1 2" key="1">
    <citation type="journal article" date="2020" name="Cell">
        <title>Large-Scale Comparative Analyses of Tick Genomes Elucidate Their Genetic Diversity and Vector Capacities.</title>
        <authorList>
            <consortium name="Tick Genome and Microbiome Consortium (TIGMIC)"/>
            <person name="Jia N."/>
            <person name="Wang J."/>
            <person name="Shi W."/>
            <person name="Du L."/>
            <person name="Sun Y."/>
            <person name="Zhan W."/>
            <person name="Jiang J.F."/>
            <person name="Wang Q."/>
            <person name="Zhang B."/>
            <person name="Ji P."/>
            <person name="Bell-Sakyi L."/>
            <person name="Cui X.M."/>
            <person name="Yuan T.T."/>
            <person name="Jiang B.G."/>
            <person name="Yang W.F."/>
            <person name="Lam T.T."/>
            <person name="Chang Q.C."/>
            <person name="Ding S.J."/>
            <person name="Wang X.J."/>
            <person name="Zhu J.G."/>
            <person name="Ruan X.D."/>
            <person name="Zhao L."/>
            <person name="Wei J.T."/>
            <person name="Ye R.Z."/>
            <person name="Que T.C."/>
            <person name="Du C.H."/>
            <person name="Zhou Y.H."/>
            <person name="Cheng J.X."/>
            <person name="Dai P.F."/>
            <person name="Guo W.B."/>
            <person name="Han X.H."/>
            <person name="Huang E.J."/>
            <person name="Li L.F."/>
            <person name="Wei W."/>
            <person name="Gao Y.C."/>
            <person name="Liu J.Z."/>
            <person name="Shao H.Z."/>
            <person name="Wang X."/>
            <person name="Wang C.C."/>
            <person name="Yang T.C."/>
            <person name="Huo Q.B."/>
            <person name="Li W."/>
            <person name="Chen H.Y."/>
            <person name="Chen S.E."/>
            <person name="Zhou L.G."/>
            <person name="Ni X.B."/>
            <person name="Tian J.H."/>
            <person name="Sheng Y."/>
            <person name="Liu T."/>
            <person name="Pan Y.S."/>
            <person name="Xia L.Y."/>
            <person name="Li J."/>
            <person name="Zhao F."/>
            <person name="Cao W.C."/>
        </authorList>
    </citation>
    <scope>NUCLEOTIDE SEQUENCE [LARGE SCALE GENOMIC DNA]</scope>
    <source>
        <strain evidence="1">Iper-2018</strain>
    </source>
</reference>
<proteinExistence type="predicted"/>
<protein>
    <submittedName>
        <fullName evidence="1">Uncharacterized protein</fullName>
    </submittedName>
</protein>
<accession>A0AC60QYR2</accession>
<sequence length="472" mass="52100">MQTRQRATEDQGETGEGPDPTSLDLMARVANLCDTVAQRLVLADHGPQGQGPRPQVPVPLYTGYDDRKSVADFLVELAAYKLATGASDEYVLARVLPVTFQASAARGWRIVAPFFTWEDFRRKFQDEFLPPGYQSRVQRELERRTQHTDETLVEYVRVMQELYDRACPTTSESGRVARVMQQSHPRFRPYLHGRTYSTLEQLARDAHGIQETLLAELQYRPPSPPEEALEPSCAWRAPGPRRGPTQRQTLDGAVCPPHALDSYAFGQWERGRPLDGSDPRLRARPAGSRLRQVGNRGPSTGPSYAARSAAPAAATTTATELRPTETRTATKVHLSVTLPATAPGVPTRPQAAGPHQGSLLIVYGLNSNKMNAEKLFNLLCLYGNVVNITEEQERLCHGADGGPPGQAESSASPKQRTVLQHQEAARLPFQLPDGTLSFKDFIGNCNNRITNPEAASTNRIQPPLHRQNPLLL</sequence>